<proteinExistence type="inferred from homology"/>
<comment type="subunit">
    <text evidence="3">Interacts with FtsZ.</text>
</comment>
<dbReference type="GO" id="GO:0051301">
    <property type="term" value="P:cell division"/>
    <property type="evidence" value="ECO:0007669"/>
    <property type="project" value="UniProtKB-UniRule"/>
</dbReference>
<dbReference type="OrthoDB" id="9774491at2"/>
<dbReference type="GO" id="GO:0032153">
    <property type="term" value="C:cell division site"/>
    <property type="evidence" value="ECO:0007669"/>
    <property type="project" value="TreeGrafter"/>
</dbReference>
<dbReference type="RefSeq" id="WP_068810387.1">
    <property type="nucleotide sequence ID" value="NZ_BMIY01000009.1"/>
</dbReference>
<accession>A0A916QKK3</accession>
<dbReference type="SUPFAM" id="SSF52540">
    <property type="entry name" value="P-loop containing nucleoside triphosphate hydrolases"/>
    <property type="match status" value="1"/>
</dbReference>
<dbReference type="PANTHER" id="PTHR12169">
    <property type="entry name" value="ATPASE N2B"/>
    <property type="match status" value="1"/>
</dbReference>
<evidence type="ECO:0000256" key="1">
    <source>
        <dbReference type="ARBA" id="ARBA00022741"/>
    </source>
</evidence>
<keyword evidence="5" id="KW-1185">Reference proteome</keyword>
<keyword evidence="3" id="KW-0378">Hydrolase</keyword>
<protein>
    <recommendedName>
        <fullName evidence="3">Cell division protein ZapE</fullName>
    </recommendedName>
    <alternativeName>
        <fullName evidence="3">Z ring-associated protein ZapE</fullName>
    </alternativeName>
</protein>
<keyword evidence="3" id="KW-0131">Cell cycle</keyword>
<evidence type="ECO:0000313" key="5">
    <source>
        <dbReference type="Proteomes" id="UP000627715"/>
    </source>
</evidence>
<keyword evidence="3" id="KW-0963">Cytoplasm</keyword>
<dbReference type="Gene3D" id="3.40.50.300">
    <property type="entry name" value="P-loop containing nucleotide triphosphate hydrolases"/>
    <property type="match status" value="1"/>
</dbReference>
<dbReference type="InterPro" id="IPR030870">
    <property type="entry name" value="ZapE"/>
</dbReference>
<comment type="caution">
    <text evidence="4">The sequence shown here is derived from an EMBL/GenBank/DDBJ whole genome shotgun (WGS) entry which is preliminary data.</text>
</comment>
<feature type="binding site" evidence="3">
    <location>
        <begin position="80"/>
        <end position="87"/>
    </location>
    <ligand>
        <name>ATP</name>
        <dbReference type="ChEBI" id="CHEBI:30616"/>
    </ligand>
</feature>
<dbReference type="InterPro" id="IPR005654">
    <property type="entry name" value="ATPase_AFG1-like"/>
</dbReference>
<dbReference type="Pfam" id="PF03969">
    <property type="entry name" value="AFG1_ATPase"/>
    <property type="match status" value="1"/>
</dbReference>
<comment type="similarity">
    <text evidence="3">Belongs to the AFG1 ATPase family. ZapE subfamily.</text>
</comment>
<dbReference type="GO" id="GO:0005524">
    <property type="term" value="F:ATP binding"/>
    <property type="evidence" value="ECO:0007669"/>
    <property type="project" value="UniProtKB-UniRule"/>
</dbReference>
<evidence type="ECO:0000256" key="2">
    <source>
        <dbReference type="ARBA" id="ARBA00022840"/>
    </source>
</evidence>
<comment type="subcellular location">
    <subcellularLocation>
        <location evidence="3">Cytoplasm</location>
    </subcellularLocation>
</comment>
<keyword evidence="2 3" id="KW-0067">ATP-binding</keyword>
<comment type="function">
    <text evidence="3">Reduces the stability of FtsZ polymers in the presence of ATP.</text>
</comment>
<dbReference type="AlphaFoldDB" id="A0A916QKK3"/>
<reference evidence="4" key="1">
    <citation type="journal article" date="2014" name="Int. J. Syst. Evol. Microbiol.">
        <title>Complete genome sequence of Corynebacterium casei LMG S-19264T (=DSM 44701T), isolated from a smear-ripened cheese.</title>
        <authorList>
            <consortium name="US DOE Joint Genome Institute (JGI-PGF)"/>
            <person name="Walter F."/>
            <person name="Albersmeier A."/>
            <person name="Kalinowski J."/>
            <person name="Ruckert C."/>
        </authorList>
    </citation>
    <scope>NUCLEOTIDE SEQUENCE</scope>
    <source>
        <strain evidence="4">CGMCC 1.15425</strain>
    </source>
</reference>
<sequence length="378" mass="42730">MLQDTLALRPRQRYENDLASGRIQKDKAQAAAIAYLDSLYVQLNQAPSSPGWLGRVRAALPSWLSGPVESASPQGCYFYGGVGRGKTYVMDLFYDSLPFEHKQRTHFHRFMQQVHAGLKAHKGSKDPLERVADAIADQARVLCFDEFFVSDIGDAMILAGLLGRLFERGVVLVATSNIHPDKLYENGLQRQRFLPAIELVKTHTRVFELDGGVDYRLRTLEQAPLYFSPLGDDSEAALQGAFENLATDQLRCRRDVEIEVLGRQVPARMESDGVVWFDFEVLCGGTRSAFDYIELAREYHTLLLSGVPQLAAANDDKARRFVSLVDELYDRHVKLLLSAEVELRALYIGDDLAFVFERTQSRLLEMQSRDYLALEHRP</sequence>
<reference evidence="4" key="2">
    <citation type="submission" date="2020-09" db="EMBL/GenBank/DDBJ databases">
        <authorList>
            <person name="Sun Q."/>
            <person name="Zhou Y."/>
        </authorList>
    </citation>
    <scope>NUCLEOTIDE SEQUENCE</scope>
    <source>
        <strain evidence="4">CGMCC 1.15425</strain>
    </source>
</reference>
<evidence type="ECO:0000313" key="4">
    <source>
        <dbReference type="EMBL" id="GFZ78695.1"/>
    </source>
</evidence>
<keyword evidence="3 4" id="KW-0132">Cell division</keyword>
<dbReference type="NCBIfam" id="NF040713">
    <property type="entry name" value="ZapE"/>
    <property type="match status" value="1"/>
</dbReference>
<evidence type="ECO:0000256" key="3">
    <source>
        <dbReference type="HAMAP-Rule" id="MF_01919"/>
    </source>
</evidence>
<gene>
    <name evidence="3 4" type="primary">zapE</name>
    <name evidence="4" type="ORF">GCM10011403_22210</name>
</gene>
<organism evidence="4 5">
    <name type="scientific">Pseudohongiella nitratireducens</name>
    <dbReference type="NCBI Taxonomy" id="1768907"/>
    <lineage>
        <taxon>Bacteria</taxon>
        <taxon>Pseudomonadati</taxon>
        <taxon>Pseudomonadota</taxon>
        <taxon>Gammaproteobacteria</taxon>
        <taxon>Pseudomonadales</taxon>
        <taxon>Pseudohongiellaceae</taxon>
        <taxon>Pseudohongiella</taxon>
    </lineage>
</organism>
<dbReference type="GO" id="GO:0016887">
    <property type="term" value="F:ATP hydrolysis activity"/>
    <property type="evidence" value="ECO:0007669"/>
    <property type="project" value="UniProtKB-UniRule"/>
</dbReference>
<dbReference type="PANTHER" id="PTHR12169:SF6">
    <property type="entry name" value="AFG1-LIKE ATPASE"/>
    <property type="match status" value="1"/>
</dbReference>
<dbReference type="HAMAP" id="MF_01919">
    <property type="entry name" value="ZapE"/>
    <property type="match status" value="1"/>
</dbReference>
<dbReference type="Proteomes" id="UP000627715">
    <property type="component" value="Unassembled WGS sequence"/>
</dbReference>
<dbReference type="InterPro" id="IPR027417">
    <property type="entry name" value="P-loop_NTPase"/>
</dbReference>
<keyword evidence="1 3" id="KW-0547">Nucleotide-binding</keyword>
<dbReference type="EMBL" id="BMIY01000009">
    <property type="protein sequence ID" value="GFZ78695.1"/>
    <property type="molecule type" value="Genomic_DNA"/>
</dbReference>
<dbReference type="GO" id="GO:0005737">
    <property type="term" value="C:cytoplasm"/>
    <property type="evidence" value="ECO:0007669"/>
    <property type="project" value="UniProtKB-SubCell"/>
</dbReference>
<name>A0A916QKK3_9GAMM</name>